<dbReference type="Proteomes" id="UP001374579">
    <property type="component" value="Unassembled WGS sequence"/>
</dbReference>
<comment type="caution">
    <text evidence="2">The sequence shown here is derived from an EMBL/GenBank/DDBJ whole genome shotgun (WGS) entry which is preliminary data.</text>
</comment>
<feature type="region of interest" description="Disordered" evidence="1">
    <location>
        <begin position="1"/>
        <end position="27"/>
    </location>
</feature>
<gene>
    <name evidence="2" type="ORF">V1264_018820</name>
</gene>
<dbReference type="EMBL" id="JBAMIC010000008">
    <property type="protein sequence ID" value="KAK7104043.1"/>
    <property type="molecule type" value="Genomic_DNA"/>
</dbReference>
<dbReference type="AlphaFoldDB" id="A0AAN9GCK3"/>
<name>A0AAN9GCK3_9CAEN</name>
<evidence type="ECO:0000313" key="3">
    <source>
        <dbReference type="Proteomes" id="UP001374579"/>
    </source>
</evidence>
<protein>
    <submittedName>
        <fullName evidence="2">Uncharacterized protein</fullName>
    </submittedName>
</protein>
<reference evidence="2 3" key="1">
    <citation type="submission" date="2024-02" db="EMBL/GenBank/DDBJ databases">
        <title>Chromosome-scale genome assembly of the rough periwinkle Littorina saxatilis.</title>
        <authorList>
            <person name="De Jode A."/>
            <person name="Faria R."/>
            <person name="Formenti G."/>
            <person name="Sims Y."/>
            <person name="Smith T.P."/>
            <person name="Tracey A."/>
            <person name="Wood J.M.D."/>
            <person name="Zagrodzka Z.B."/>
            <person name="Johannesson K."/>
            <person name="Butlin R.K."/>
            <person name="Leder E.H."/>
        </authorList>
    </citation>
    <scope>NUCLEOTIDE SEQUENCE [LARGE SCALE GENOMIC DNA]</scope>
    <source>
        <strain evidence="2">Snail1</strain>
        <tissue evidence="2">Muscle</tissue>
    </source>
</reference>
<accession>A0AAN9GCK3</accession>
<sequence>MQRTQLADRIMGEAEKERRQERDAWEEQKREIQSRLDATMEMYRSLALQHKALRQSTTKLATQMKDLYVENANLMSVLQQTEAKQIAAQRKNRKLQRQCQAWHDTVHRMLHKKQDALGQTW</sequence>
<proteinExistence type="predicted"/>
<organism evidence="2 3">
    <name type="scientific">Littorina saxatilis</name>
    <dbReference type="NCBI Taxonomy" id="31220"/>
    <lineage>
        <taxon>Eukaryota</taxon>
        <taxon>Metazoa</taxon>
        <taxon>Spiralia</taxon>
        <taxon>Lophotrochozoa</taxon>
        <taxon>Mollusca</taxon>
        <taxon>Gastropoda</taxon>
        <taxon>Caenogastropoda</taxon>
        <taxon>Littorinimorpha</taxon>
        <taxon>Littorinoidea</taxon>
        <taxon>Littorinidae</taxon>
        <taxon>Littorina</taxon>
    </lineage>
</organism>
<evidence type="ECO:0000256" key="1">
    <source>
        <dbReference type="SAM" id="MobiDB-lite"/>
    </source>
</evidence>
<keyword evidence="3" id="KW-1185">Reference proteome</keyword>
<feature type="compositionally biased region" description="Basic and acidic residues" evidence="1">
    <location>
        <begin position="10"/>
        <end position="27"/>
    </location>
</feature>
<evidence type="ECO:0000313" key="2">
    <source>
        <dbReference type="EMBL" id="KAK7104043.1"/>
    </source>
</evidence>